<accession>A0A1X7K436</accession>
<evidence type="ECO:0000259" key="1">
    <source>
        <dbReference type="PROSITE" id="PS51833"/>
    </source>
</evidence>
<dbReference type="Pfam" id="PF08668">
    <property type="entry name" value="HDOD"/>
    <property type="match status" value="1"/>
</dbReference>
<dbReference type="InterPro" id="IPR052340">
    <property type="entry name" value="RNase_Y/CdgJ"/>
</dbReference>
<dbReference type="STRING" id="561720.SAMN06275492_12041"/>
<dbReference type="PANTHER" id="PTHR33525">
    <property type="match status" value="1"/>
</dbReference>
<organism evidence="2 3">
    <name type="scientific">Dethiosulfovibrio salsuginis</name>
    <dbReference type="NCBI Taxonomy" id="561720"/>
    <lineage>
        <taxon>Bacteria</taxon>
        <taxon>Thermotogati</taxon>
        <taxon>Synergistota</taxon>
        <taxon>Synergistia</taxon>
        <taxon>Synergistales</taxon>
        <taxon>Dethiosulfovibrionaceae</taxon>
        <taxon>Dethiosulfovibrio</taxon>
    </lineage>
</organism>
<protein>
    <submittedName>
        <fullName evidence="2">HD-like signal output (HDOD) domain, no enzymatic activity</fullName>
    </submittedName>
</protein>
<dbReference type="Proteomes" id="UP000193355">
    <property type="component" value="Unassembled WGS sequence"/>
</dbReference>
<reference evidence="3" key="1">
    <citation type="submission" date="2017-04" db="EMBL/GenBank/DDBJ databases">
        <authorList>
            <person name="Varghese N."/>
            <person name="Submissions S."/>
        </authorList>
    </citation>
    <scope>NUCLEOTIDE SEQUENCE [LARGE SCALE GENOMIC DNA]</scope>
    <source>
        <strain evidence="3">USBA 82</strain>
    </source>
</reference>
<evidence type="ECO:0000313" key="2">
    <source>
        <dbReference type="EMBL" id="SMG35366.1"/>
    </source>
</evidence>
<sequence>MTVVGIGSLEGKVLDKDLHAPNGRMILAKDTLVTARHVEVFLSWGIVEGSVYGDSHDREDVDDLDGHPPSPILSLWKAGWGKRWISRRARSIPEKLFPSSCPELSQGDLLPIESLLYLEPGLASYSPVLQEIIDVIESPFSSAVHVAEVVARDSALSARLLKLVNSPIYGFPRTIKSIEQAVSIVGSNDLMALVVQVSSIAYFRGISHKNLDMRSFWESSISCALFARLLAFRRFRGDDSHFFVGGMLMNLGRLVMVQRMPEAFSIALYRASRGASLLESEKSVFGYRSSDVTLSLFDRWFLPPDLARSITEARSTRVNDRKSTLFAVAEGLSVAVGSGFAGDYYAPPVSDEDLDFLGVTENELDFIMCQFNRQRAEIVDAFLGGIAS</sequence>
<dbReference type="PROSITE" id="PS51833">
    <property type="entry name" value="HDOD"/>
    <property type="match status" value="1"/>
</dbReference>
<gene>
    <name evidence="2" type="ORF">SAMN06275492_12041</name>
</gene>
<dbReference type="InterPro" id="IPR013976">
    <property type="entry name" value="HDOD"/>
</dbReference>
<keyword evidence="3" id="KW-1185">Reference proteome</keyword>
<dbReference type="Gene3D" id="1.10.3210.10">
    <property type="entry name" value="Hypothetical protein af1432"/>
    <property type="match status" value="1"/>
</dbReference>
<dbReference type="PANTHER" id="PTHR33525:SF3">
    <property type="entry name" value="RIBONUCLEASE Y"/>
    <property type="match status" value="1"/>
</dbReference>
<dbReference type="SUPFAM" id="SSF109604">
    <property type="entry name" value="HD-domain/PDEase-like"/>
    <property type="match status" value="1"/>
</dbReference>
<proteinExistence type="predicted"/>
<feature type="domain" description="HDOD" evidence="1">
    <location>
        <begin position="122"/>
        <end position="316"/>
    </location>
</feature>
<dbReference type="OrthoDB" id="9788446at2"/>
<dbReference type="EMBL" id="FXBB01000020">
    <property type="protein sequence ID" value="SMG35366.1"/>
    <property type="molecule type" value="Genomic_DNA"/>
</dbReference>
<evidence type="ECO:0000313" key="3">
    <source>
        <dbReference type="Proteomes" id="UP000193355"/>
    </source>
</evidence>
<name>A0A1X7K436_9BACT</name>
<dbReference type="AlphaFoldDB" id="A0A1X7K436"/>
<dbReference type="RefSeq" id="WP_085544901.1">
    <property type="nucleotide sequence ID" value="NZ_FXBB01000020.1"/>
</dbReference>